<dbReference type="InterPro" id="IPR012079">
    <property type="entry name" value="Bifunc_Ald-ADH"/>
</dbReference>
<dbReference type="SUPFAM" id="SSF56796">
    <property type="entry name" value="Dehydroquinate synthase-like"/>
    <property type="match status" value="1"/>
</dbReference>
<dbReference type="InterPro" id="IPR056798">
    <property type="entry name" value="ADH_Fe_C"/>
</dbReference>
<evidence type="ECO:0000259" key="10">
    <source>
        <dbReference type="Pfam" id="PF00465"/>
    </source>
</evidence>
<organism evidence="12 13">
    <name type="scientific">Irregularibacter muris</name>
    <dbReference type="NCBI Taxonomy" id="1796619"/>
    <lineage>
        <taxon>Bacteria</taxon>
        <taxon>Bacillati</taxon>
        <taxon>Bacillota</taxon>
        <taxon>Clostridia</taxon>
        <taxon>Eubacteriales</taxon>
        <taxon>Eubacteriaceae</taxon>
        <taxon>Irregularibacter</taxon>
    </lineage>
</organism>
<dbReference type="FunFam" id="1.20.1090.10:FF:000001">
    <property type="entry name" value="Aldehyde-alcohol dehydrogenase"/>
    <property type="match status" value="1"/>
</dbReference>
<comment type="similarity">
    <text evidence="6 8">In the N-terminal section; belongs to the aldehyde dehydrogenase family.</text>
</comment>
<dbReference type="InterPro" id="IPR034789">
    <property type="entry name" value="AAD_C"/>
</dbReference>
<dbReference type="Pfam" id="PF00465">
    <property type="entry name" value="Fe-ADH"/>
    <property type="match status" value="1"/>
</dbReference>
<dbReference type="SUPFAM" id="SSF53720">
    <property type="entry name" value="ALDH-like"/>
    <property type="match status" value="1"/>
</dbReference>
<dbReference type="EMBL" id="JANKAS010000001">
    <property type="protein sequence ID" value="MCR1897780.1"/>
    <property type="molecule type" value="Genomic_DNA"/>
</dbReference>
<dbReference type="Gene3D" id="1.20.1090.10">
    <property type="entry name" value="Dehydroquinate synthase-like - alpha domain"/>
    <property type="match status" value="1"/>
</dbReference>
<feature type="domain" description="Aldehyde dehydrogenase" evidence="9">
    <location>
        <begin position="8"/>
        <end position="412"/>
    </location>
</feature>
<evidence type="ECO:0000313" key="12">
    <source>
        <dbReference type="EMBL" id="MCR1897780.1"/>
    </source>
</evidence>
<dbReference type="Gene3D" id="3.40.50.1970">
    <property type="match status" value="1"/>
</dbReference>
<dbReference type="CDD" id="cd08178">
    <property type="entry name" value="AAD_C"/>
    <property type="match status" value="1"/>
</dbReference>
<dbReference type="GO" id="GO:0004022">
    <property type="term" value="F:alcohol dehydrogenase (NAD+) activity"/>
    <property type="evidence" value="ECO:0007669"/>
    <property type="project" value="UniProtKB-UniRule"/>
</dbReference>
<sequence length="866" mass="96031">MAILEKDINKQNLSVEETINQLVERAKIAKNAFLTMDQNHVDEIVKNMTLAGIDHHMILAKLATQETNRGVYEDKMIKNLFATEYIYNKIREEKTVGVIEENAEEGYMEVAEPIGIIAGITPVTNPTSTTMFKILISIKTRNPIIFSFHPSAQQCSKRAAEILREAAIKAGAPEDCIQWIEDPSIEATQSLIQHNDIALILATGGGGMVKSAYSSGKPALGVGPGNVPCYIEKSANVKRAVTDLILSKTFDNGMICASEQTVILDKKIADMAIRFMRENGCYFLNKEETKKLQSTAFIKEKKILNSDIVGKSAEKIAEMAGIEVPRGTKILIAQLQGVGRNYPLSGEKLSPILACYMVNDFHEGIQRCIEVTEFGGLGHSAVIHSNDDHIIKEFGEKVRVGRLIVNSPSTFGAIGDIYNSNIPSLTLGCGSMGNNSTTDNVNIDNLINKKRMAFRKTNMQWFKIPPKIYFEPGSIAYLSQLENVKRAMIVTDQMMVDLGYVEKVLYHLKKQNILTEVFSDVEPDPSVETVINGAKAMERFRPDGIIALGGGSAMDAAKGMWLFYEQPEVDFKNLRMKFLDIRKRTFKFPKLGSKAQLIAIPTTSGTGSEVTSFTVITDKKNNIKYPLADYSLTPNIAIIDPDFVMTVPPSVTADTGLDVLTHALEAYVSVMASDYTDGLALKAIELVFEYLPKAYQDGSDAIAREKMHNASCIAGMAFTNAFLGINHSLAHKIGGEFHISHGRANAVLLPHVVYYNAQKPSKFASFPKYEYHQAAEKYAKVARYLGLKAKTTEEGVENLIQEIITLMKKVNIPLSFKDCGIEEKIFEEKVYKIAENAFEDQCTPANPRMPLISEMEEILWKAYGRK</sequence>
<evidence type="ECO:0000256" key="1">
    <source>
        <dbReference type="ARBA" id="ARBA00001954"/>
    </source>
</evidence>
<dbReference type="AlphaFoldDB" id="A0AAE3KYM7"/>
<dbReference type="InterPro" id="IPR001670">
    <property type="entry name" value="ADH_Fe/GldA"/>
</dbReference>
<dbReference type="InterPro" id="IPR039697">
    <property type="entry name" value="Alcohol_dehydrogenase_Fe"/>
</dbReference>
<evidence type="ECO:0000256" key="4">
    <source>
        <dbReference type="ARBA" id="ARBA00023027"/>
    </source>
</evidence>
<keyword evidence="4" id="KW-0520">NAD</keyword>
<dbReference type="Pfam" id="PF25137">
    <property type="entry name" value="ADH_Fe_C"/>
    <property type="match status" value="1"/>
</dbReference>
<dbReference type="Pfam" id="PF00171">
    <property type="entry name" value="Aldedh"/>
    <property type="match status" value="1"/>
</dbReference>
<dbReference type="CDD" id="cd07122">
    <property type="entry name" value="ALDH_F20_ACDH"/>
    <property type="match status" value="1"/>
</dbReference>
<dbReference type="GO" id="GO:0006066">
    <property type="term" value="P:alcohol metabolic process"/>
    <property type="evidence" value="ECO:0007669"/>
    <property type="project" value="InterPro"/>
</dbReference>
<comment type="caution">
    <text evidence="12">The sequence shown here is derived from an EMBL/GenBank/DDBJ whole genome shotgun (WGS) entry which is preliminary data.</text>
</comment>
<dbReference type="PROSITE" id="PS00913">
    <property type="entry name" value="ADH_IRON_1"/>
    <property type="match status" value="1"/>
</dbReference>
<evidence type="ECO:0000256" key="5">
    <source>
        <dbReference type="ARBA" id="ARBA00023268"/>
    </source>
</evidence>
<keyword evidence="13" id="KW-1185">Reference proteome</keyword>
<dbReference type="Proteomes" id="UP001205748">
    <property type="component" value="Unassembled WGS sequence"/>
</dbReference>
<reference evidence="12" key="1">
    <citation type="submission" date="2022-07" db="EMBL/GenBank/DDBJ databases">
        <title>Enhanced cultured diversity of the mouse gut microbiota enables custom-made synthetic communities.</title>
        <authorList>
            <person name="Afrizal A."/>
        </authorList>
    </citation>
    <scope>NUCLEOTIDE SEQUENCE</scope>
    <source>
        <strain evidence="12">DSM 28593</strain>
    </source>
</reference>
<dbReference type="Gene3D" id="3.40.605.10">
    <property type="entry name" value="Aldehyde Dehydrogenase, Chain A, domain 1"/>
    <property type="match status" value="1"/>
</dbReference>
<dbReference type="InterPro" id="IPR016161">
    <property type="entry name" value="Ald_DH/histidinol_DH"/>
</dbReference>
<dbReference type="InterPro" id="IPR015590">
    <property type="entry name" value="Aldehyde_DH_dom"/>
</dbReference>
<evidence type="ECO:0000259" key="11">
    <source>
        <dbReference type="Pfam" id="PF25137"/>
    </source>
</evidence>
<keyword evidence="5" id="KW-0511">Multifunctional enzyme</keyword>
<protein>
    <recommendedName>
        <fullName evidence="8">Aldehyde-alcohol dehydrogenase</fullName>
    </recommendedName>
</protein>
<dbReference type="NCBIfam" id="NF010378">
    <property type="entry name" value="PRK13805.1"/>
    <property type="match status" value="1"/>
</dbReference>
<evidence type="ECO:0000256" key="8">
    <source>
        <dbReference type="PIRNR" id="PIRNR000111"/>
    </source>
</evidence>
<dbReference type="InterPro" id="IPR016163">
    <property type="entry name" value="Ald_DH_C"/>
</dbReference>
<evidence type="ECO:0000256" key="6">
    <source>
        <dbReference type="ARBA" id="ARBA00035641"/>
    </source>
</evidence>
<proteinExistence type="inferred from homology"/>
<feature type="domain" description="Alcohol dehydrogenase iron-type/glycerol dehydrogenase GldA" evidence="10">
    <location>
        <begin position="465"/>
        <end position="641"/>
    </location>
</feature>
<dbReference type="GO" id="GO:0046872">
    <property type="term" value="F:metal ion binding"/>
    <property type="evidence" value="ECO:0007669"/>
    <property type="project" value="InterPro"/>
</dbReference>
<dbReference type="RefSeq" id="WP_257529202.1">
    <property type="nucleotide sequence ID" value="NZ_JANKAS010000001.1"/>
</dbReference>
<dbReference type="GO" id="GO:0008774">
    <property type="term" value="F:acetaldehyde dehydrogenase (acetylating) activity"/>
    <property type="evidence" value="ECO:0007669"/>
    <property type="project" value="UniProtKB-UniRule"/>
</dbReference>
<gene>
    <name evidence="12" type="primary">adhE</name>
    <name evidence="12" type="synonym">adhC</name>
    <name evidence="12" type="ORF">NSA47_02100</name>
</gene>
<dbReference type="Gene3D" id="3.40.309.10">
    <property type="entry name" value="Aldehyde Dehydrogenase, Chain A, domain 2"/>
    <property type="match status" value="1"/>
</dbReference>
<keyword evidence="2 8" id="KW-0560">Oxidoreductase</keyword>
<dbReference type="GO" id="GO:0015976">
    <property type="term" value="P:carbon utilization"/>
    <property type="evidence" value="ECO:0007669"/>
    <property type="project" value="InterPro"/>
</dbReference>
<evidence type="ECO:0000313" key="13">
    <source>
        <dbReference type="Proteomes" id="UP001205748"/>
    </source>
</evidence>
<accession>A0AAE3KYM7</accession>
<dbReference type="InterPro" id="IPR016162">
    <property type="entry name" value="Ald_DH_N"/>
</dbReference>
<comment type="similarity">
    <text evidence="7 8">In the C-terminal section; belongs to the iron-containing alcohol dehydrogenase family.</text>
</comment>
<comment type="cofactor">
    <cofactor evidence="1">
        <name>Fe(2+)</name>
        <dbReference type="ChEBI" id="CHEBI:29033"/>
    </cofactor>
</comment>
<keyword evidence="3" id="KW-0408">Iron</keyword>
<dbReference type="InterPro" id="IPR018211">
    <property type="entry name" value="ADH_Fe_CS"/>
</dbReference>
<feature type="domain" description="Fe-containing alcohol dehydrogenase-like C-terminal" evidence="11">
    <location>
        <begin position="652"/>
        <end position="863"/>
    </location>
</feature>
<dbReference type="FunFam" id="3.40.50.1970:FF:000002">
    <property type="entry name" value="Aldehyde-alcohol dehydrogenase"/>
    <property type="match status" value="1"/>
</dbReference>
<evidence type="ECO:0000256" key="3">
    <source>
        <dbReference type="ARBA" id="ARBA00023004"/>
    </source>
</evidence>
<dbReference type="PANTHER" id="PTHR11496">
    <property type="entry name" value="ALCOHOL DEHYDROGENASE"/>
    <property type="match status" value="1"/>
</dbReference>
<evidence type="ECO:0000259" key="9">
    <source>
        <dbReference type="Pfam" id="PF00171"/>
    </source>
</evidence>
<dbReference type="PIRSF" id="PIRSF000111">
    <property type="entry name" value="ALDH_ADH"/>
    <property type="match status" value="1"/>
</dbReference>
<evidence type="ECO:0000256" key="2">
    <source>
        <dbReference type="ARBA" id="ARBA00023002"/>
    </source>
</evidence>
<evidence type="ECO:0000256" key="7">
    <source>
        <dbReference type="ARBA" id="ARBA00035645"/>
    </source>
</evidence>
<name>A0AAE3KYM7_9FIRM</name>
<dbReference type="PANTHER" id="PTHR11496:SF83">
    <property type="entry name" value="HYDROXYACID-OXOACID TRANSHYDROGENASE, MITOCHONDRIAL"/>
    <property type="match status" value="1"/>
</dbReference>